<protein>
    <submittedName>
        <fullName evidence="3">Putative vegetative cell wall protein gp1</fullName>
    </submittedName>
</protein>
<sequence length="304" mass="34330">MIIRWRWRWWLSRWFRRWSPLGAAESRRTNRISRWVSVHSVIRTCARVRRRWILVSAVSSGGIVPTGTGATARVSFAYTIIPILTIAAFSALLRIPLTVTVLTITHTVPIPITITIAVAPVSISISVSRSITFPMPVTIALPVTITVTVAVAVSVAFSFTITITITISFTIPVTVTLSVSFPFPVMMMMRKMLTILLVQILGVATPSVRVLPFIVVTAAATLLLAVVARVLAVASTARQLTRIPQIRIIAERNRTRLLLPWFRFGRRWLWTPVSDRRNGAFRRGCCCCCCCRHRRRCRWCWFLF</sequence>
<reference evidence="3" key="1">
    <citation type="submission" date="2018-01" db="EMBL/GenBank/DDBJ databases">
        <title>An insight into the sialome of Amazonian anophelines.</title>
        <authorList>
            <person name="Ribeiro J.M."/>
            <person name="Scarpassa V."/>
            <person name="Calvo E."/>
        </authorList>
    </citation>
    <scope>NUCLEOTIDE SEQUENCE</scope>
    <source>
        <tissue evidence="3">Salivary glands</tissue>
    </source>
</reference>
<feature type="transmembrane region" description="Helical" evidence="1">
    <location>
        <begin position="76"/>
        <end position="95"/>
    </location>
</feature>
<evidence type="ECO:0000256" key="2">
    <source>
        <dbReference type="SAM" id="SignalP"/>
    </source>
</evidence>
<feature type="signal peptide" evidence="2">
    <location>
        <begin position="1"/>
        <end position="23"/>
    </location>
</feature>
<evidence type="ECO:0000313" key="3">
    <source>
        <dbReference type="EMBL" id="MBW56943.1"/>
    </source>
</evidence>
<feature type="chain" id="PRO_5014772841" evidence="2">
    <location>
        <begin position="24"/>
        <end position="304"/>
    </location>
</feature>
<feature type="transmembrane region" description="Helical" evidence="1">
    <location>
        <begin position="107"/>
        <end position="127"/>
    </location>
</feature>
<feature type="transmembrane region" description="Helical" evidence="1">
    <location>
        <begin position="139"/>
        <end position="169"/>
    </location>
</feature>
<proteinExistence type="predicted"/>
<organism evidence="3">
    <name type="scientific">Anopheles marajoara</name>
    <dbReference type="NCBI Taxonomy" id="58244"/>
    <lineage>
        <taxon>Eukaryota</taxon>
        <taxon>Metazoa</taxon>
        <taxon>Ecdysozoa</taxon>
        <taxon>Arthropoda</taxon>
        <taxon>Hexapoda</taxon>
        <taxon>Insecta</taxon>
        <taxon>Pterygota</taxon>
        <taxon>Neoptera</taxon>
        <taxon>Endopterygota</taxon>
        <taxon>Diptera</taxon>
        <taxon>Nematocera</taxon>
        <taxon>Culicoidea</taxon>
        <taxon>Culicidae</taxon>
        <taxon>Anophelinae</taxon>
        <taxon>Anopheles</taxon>
    </lineage>
</organism>
<keyword evidence="1" id="KW-1133">Transmembrane helix</keyword>
<keyword evidence="1" id="KW-0472">Membrane</keyword>
<evidence type="ECO:0000256" key="1">
    <source>
        <dbReference type="SAM" id="Phobius"/>
    </source>
</evidence>
<dbReference type="AlphaFoldDB" id="A0A2M4BVA2"/>
<name>A0A2M4BVA2_9DIPT</name>
<accession>A0A2M4BVA2</accession>
<keyword evidence="2" id="KW-0732">Signal</keyword>
<dbReference type="EMBL" id="GGFJ01007802">
    <property type="protein sequence ID" value="MBW56943.1"/>
    <property type="molecule type" value="Transcribed_RNA"/>
</dbReference>
<keyword evidence="1" id="KW-0812">Transmembrane</keyword>
<feature type="transmembrane region" description="Helical" evidence="1">
    <location>
        <begin position="52"/>
        <end position="70"/>
    </location>
</feature>
<feature type="transmembrane region" description="Helical" evidence="1">
    <location>
        <begin position="210"/>
        <end position="232"/>
    </location>
</feature>